<feature type="compositionally biased region" description="Basic and acidic residues" evidence="1">
    <location>
        <begin position="165"/>
        <end position="174"/>
    </location>
</feature>
<evidence type="ECO:0000313" key="4">
    <source>
        <dbReference type="Proteomes" id="UP000800041"/>
    </source>
</evidence>
<dbReference type="OrthoDB" id="3232309at2759"/>
<dbReference type="InterPro" id="IPR036305">
    <property type="entry name" value="RGS_sf"/>
</dbReference>
<dbReference type="PANTHER" id="PTHR39466">
    <property type="entry name" value="RGS DOMAIN-CONTAINING PROTEIN"/>
    <property type="match status" value="1"/>
</dbReference>
<feature type="region of interest" description="Disordered" evidence="1">
    <location>
        <begin position="140"/>
        <end position="193"/>
    </location>
</feature>
<reference evidence="3" key="1">
    <citation type="journal article" date="2020" name="Stud. Mycol.">
        <title>101 Dothideomycetes genomes: a test case for predicting lifestyles and emergence of pathogens.</title>
        <authorList>
            <person name="Haridas S."/>
            <person name="Albert R."/>
            <person name="Binder M."/>
            <person name="Bloem J."/>
            <person name="Labutti K."/>
            <person name="Salamov A."/>
            <person name="Andreopoulos B."/>
            <person name="Baker S."/>
            <person name="Barry K."/>
            <person name="Bills G."/>
            <person name="Bluhm B."/>
            <person name="Cannon C."/>
            <person name="Castanera R."/>
            <person name="Culley D."/>
            <person name="Daum C."/>
            <person name="Ezra D."/>
            <person name="Gonzalez J."/>
            <person name="Henrissat B."/>
            <person name="Kuo A."/>
            <person name="Liang C."/>
            <person name="Lipzen A."/>
            <person name="Lutzoni F."/>
            <person name="Magnuson J."/>
            <person name="Mondo S."/>
            <person name="Nolan M."/>
            <person name="Ohm R."/>
            <person name="Pangilinan J."/>
            <person name="Park H.-J."/>
            <person name="Ramirez L."/>
            <person name="Alfaro M."/>
            <person name="Sun H."/>
            <person name="Tritt A."/>
            <person name="Yoshinaga Y."/>
            <person name="Zwiers L.-H."/>
            <person name="Turgeon B."/>
            <person name="Goodwin S."/>
            <person name="Spatafora J."/>
            <person name="Crous P."/>
            <person name="Grigoriev I."/>
        </authorList>
    </citation>
    <scope>NUCLEOTIDE SEQUENCE</scope>
    <source>
        <strain evidence="3">CBS 113979</strain>
    </source>
</reference>
<dbReference type="Gene3D" id="1.10.167.10">
    <property type="entry name" value="Regulator of G-protein Signalling 4, domain 2"/>
    <property type="match status" value="1"/>
</dbReference>
<feature type="transmembrane region" description="Helical" evidence="2">
    <location>
        <begin position="423"/>
        <end position="445"/>
    </location>
</feature>
<evidence type="ECO:0000256" key="1">
    <source>
        <dbReference type="SAM" id="MobiDB-lite"/>
    </source>
</evidence>
<feature type="compositionally biased region" description="Polar residues" evidence="1">
    <location>
        <begin position="177"/>
        <end position="193"/>
    </location>
</feature>
<sequence length="451" mass="50311">MVYSLLYRRPSHVSSSRASLSGEEKQKSITDSVGSGSSGMSHGIPDALSFDRIIAGGVCPPCTVRDFMNYLKYIEHAAENLQFFLWHKDYTKRFNELPDSEKKLAPEWTMTKAESEALAAQMTSRPKSNLNPAVQEVFKGTDFAPPTKPSDNEKANPFYTPPRTPSEETRREDDASFVTSEGRTSASQTTKTTYAKKAGDAFDDAGLKWQPFTIQPFREEVSRIITIYISDGAPRQLNLSAKERTALLHALENTTHPTAFKNILTTVEFSLRSQNHPNFIRWTICNGNRPRVIFARGLGVGGIVGGLIAAIIITLSSAGRAYRVLSAIGFMIGIATLIAAWKGMCVVLHGMHHRHLRPWELFGDDVDEELELKNASLDSLATKNSYEDEPWVARYDKRNVIRKVFDREVWIEEPALRQIQDTIFIQAIIGAFVITAVSVGIFCAVPKGNFF</sequence>
<dbReference type="EMBL" id="ML977139">
    <property type="protein sequence ID" value="KAF1991658.1"/>
    <property type="molecule type" value="Genomic_DNA"/>
</dbReference>
<keyword evidence="2" id="KW-0472">Membrane</keyword>
<dbReference type="SUPFAM" id="SSF48097">
    <property type="entry name" value="Regulator of G-protein signaling, RGS"/>
    <property type="match status" value="1"/>
</dbReference>
<feature type="region of interest" description="Disordered" evidence="1">
    <location>
        <begin position="16"/>
        <end position="40"/>
    </location>
</feature>
<proteinExistence type="predicted"/>
<keyword evidence="4" id="KW-1185">Reference proteome</keyword>
<dbReference type="Proteomes" id="UP000800041">
    <property type="component" value="Unassembled WGS sequence"/>
</dbReference>
<dbReference type="AlphaFoldDB" id="A0A6G1HFE8"/>
<organism evidence="3 4">
    <name type="scientific">Aulographum hederae CBS 113979</name>
    <dbReference type="NCBI Taxonomy" id="1176131"/>
    <lineage>
        <taxon>Eukaryota</taxon>
        <taxon>Fungi</taxon>
        <taxon>Dikarya</taxon>
        <taxon>Ascomycota</taxon>
        <taxon>Pezizomycotina</taxon>
        <taxon>Dothideomycetes</taxon>
        <taxon>Pleosporomycetidae</taxon>
        <taxon>Aulographales</taxon>
        <taxon>Aulographaceae</taxon>
    </lineage>
</organism>
<dbReference type="InterPro" id="IPR044926">
    <property type="entry name" value="RGS_subdomain_2"/>
</dbReference>
<name>A0A6G1HFE8_9PEZI</name>
<gene>
    <name evidence="3" type="ORF">K402DRAFT_416935</name>
</gene>
<evidence type="ECO:0000313" key="3">
    <source>
        <dbReference type="EMBL" id="KAF1991658.1"/>
    </source>
</evidence>
<accession>A0A6G1HFE8</accession>
<evidence type="ECO:0008006" key="5">
    <source>
        <dbReference type="Google" id="ProtNLM"/>
    </source>
</evidence>
<keyword evidence="2" id="KW-0812">Transmembrane</keyword>
<evidence type="ECO:0000256" key="2">
    <source>
        <dbReference type="SAM" id="Phobius"/>
    </source>
</evidence>
<dbReference type="PANTHER" id="PTHR39466:SF1">
    <property type="entry name" value="RGS DOMAIN-CONTAINING PROTEIN"/>
    <property type="match status" value="1"/>
</dbReference>
<feature type="transmembrane region" description="Helical" evidence="2">
    <location>
        <begin position="322"/>
        <end position="341"/>
    </location>
</feature>
<keyword evidence="2" id="KW-1133">Transmembrane helix</keyword>
<feature type="transmembrane region" description="Helical" evidence="2">
    <location>
        <begin position="293"/>
        <end position="315"/>
    </location>
</feature>
<protein>
    <recommendedName>
        <fullName evidence="5">RGS domain-containing protein</fullName>
    </recommendedName>
</protein>